<organism evidence="2 3">
    <name type="scientific">Kribbella italica</name>
    <dbReference type="NCBI Taxonomy" id="1540520"/>
    <lineage>
        <taxon>Bacteria</taxon>
        <taxon>Bacillati</taxon>
        <taxon>Actinomycetota</taxon>
        <taxon>Actinomycetes</taxon>
        <taxon>Propionibacteriales</taxon>
        <taxon>Kribbellaceae</taxon>
        <taxon>Kribbella</taxon>
    </lineage>
</organism>
<protein>
    <submittedName>
        <fullName evidence="2">Uncharacterized protein</fullName>
    </submittedName>
</protein>
<keyword evidence="3" id="KW-1185">Reference proteome</keyword>
<feature type="compositionally biased region" description="Low complexity" evidence="1">
    <location>
        <begin position="151"/>
        <end position="165"/>
    </location>
</feature>
<gene>
    <name evidence="2" type="ORF">HDA39_005970</name>
</gene>
<name>A0A7W9MWN7_9ACTN</name>
<reference evidence="2 3" key="1">
    <citation type="submission" date="2020-08" db="EMBL/GenBank/DDBJ databases">
        <title>Sequencing the genomes of 1000 actinobacteria strains.</title>
        <authorList>
            <person name="Klenk H.-P."/>
        </authorList>
    </citation>
    <scope>NUCLEOTIDE SEQUENCE [LARGE SCALE GENOMIC DNA]</scope>
    <source>
        <strain evidence="2 3">DSM 28967</strain>
    </source>
</reference>
<feature type="region of interest" description="Disordered" evidence="1">
    <location>
        <begin position="1"/>
        <end position="178"/>
    </location>
</feature>
<evidence type="ECO:0000313" key="2">
    <source>
        <dbReference type="EMBL" id="MBB5839236.1"/>
    </source>
</evidence>
<evidence type="ECO:0000256" key="1">
    <source>
        <dbReference type="SAM" id="MobiDB-lite"/>
    </source>
</evidence>
<sequence>MNAAQPPTAGPSPSPKRREPQHLRESADRQLRRRLHAPTGSTAASPPTPPVPEAPTAYQSLFHVKRGPSPPRPPGASRIAPATASGETSAPALRPSPVTRPAPLNRKPTLGAHPNLRWPSQRPRTHIRGSCRAPEIALESPVELATTRPHPLASWPGGASSGSSLHARPEKPAPSALLVSRPSKEVNLRVRSCRPNVTVISYVRGNSTIQPKSTGAQTVGAWDHLR</sequence>
<dbReference type="AlphaFoldDB" id="A0A7W9MWN7"/>
<dbReference type="Proteomes" id="UP000549971">
    <property type="component" value="Unassembled WGS sequence"/>
</dbReference>
<evidence type="ECO:0000313" key="3">
    <source>
        <dbReference type="Proteomes" id="UP000549971"/>
    </source>
</evidence>
<proteinExistence type="predicted"/>
<accession>A0A7W9MWN7</accession>
<comment type="caution">
    <text evidence="2">The sequence shown here is derived from an EMBL/GenBank/DDBJ whole genome shotgun (WGS) entry which is preliminary data.</text>
</comment>
<feature type="compositionally biased region" description="Basic and acidic residues" evidence="1">
    <location>
        <begin position="16"/>
        <end position="30"/>
    </location>
</feature>
<dbReference type="EMBL" id="JACHMY010000001">
    <property type="protein sequence ID" value="MBB5839236.1"/>
    <property type="molecule type" value="Genomic_DNA"/>
</dbReference>